<feature type="coiled-coil region" evidence="1">
    <location>
        <begin position="393"/>
        <end position="511"/>
    </location>
</feature>
<name>A0A9P8V1F4_9PEZI</name>
<keyword evidence="1" id="KW-0175">Coiled coil</keyword>
<feature type="coiled-coil region" evidence="1">
    <location>
        <begin position="1"/>
        <end position="123"/>
    </location>
</feature>
<gene>
    <name evidence="3" type="ORF">F5X68DRAFT_251377</name>
</gene>
<evidence type="ECO:0000313" key="3">
    <source>
        <dbReference type="EMBL" id="KAH6663608.1"/>
    </source>
</evidence>
<sequence length="831" mass="92445">MQAIESDRSRLRRERNDALQVCQELQHRVQEATDRIAIGKNQLQQSVTEHREFGLKNQKLQAQVRTLREDLESCKKANVKAETLLEDELKKSEVRLAEADADFKKLKARCSALRDRLDIMIREQKALARDSKQHWNQSVEKCKGMKLEIKGELQTAIDNVGGAVESIKRSTAVVEQASDVLMNQNILSLEDQVRQAEEQVRKANEENRGLREELEYQRRSNKSIESYKNDIIAAIGTLQDQFESNYSSQDNDSVRSRLDSMLSLLESSKGESQSTKNVVEGLEGRLKDSLSLFANEVHQSADSHKTLMQEISRIEQTLCCEMKTLRETHSTREAEMRRELASLAEEKAKSTASLEVERLKLQHIEETNEKRAAQIAALQDMVEVTKTQLLSATQRAENDSSLLRQEVAAKQQQLEALQEDSTRTKEKNQQEVTRLTAKIQDLKKSAMVNQQREVSDMDIKKLQESESRALQELHGARSEIVRLKQESKAETEELQKQLKISEQRHANLAHKMKAKGILSSPPGSIEAGEPNATQLEKNLQQLAGTEKYLEKLATKATDVKEMEAMIRTLVEIQGVLRSTLELSIRETLQMESGATSDQQPSGTGRSSSVPASSYTATQVTNPVGKQIILRTPSQDGEEPGVAALAPGQERMLRRIRRPEKSILRQTTGPTAPGQPVADSAAPPQQPLESFAALPRGGRSYSRPVEGKPVQSAQVSHPAGRNNEAVQSIKTTLVGGQLNSSESDSLTSLAAWKLGAQGPAAVPTNKRAASNNDHDAADKGRQSSQARQEAAISENAGGNADRPRKRMRTYTGRTRSQDMVEMPPSNQQAQMA</sequence>
<organism evidence="3 4">
    <name type="scientific">Plectosphaerella plurivora</name>
    <dbReference type="NCBI Taxonomy" id="936078"/>
    <lineage>
        <taxon>Eukaryota</taxon>
        <taxon>Fungi</taxon>
        <taxon>Dikarya</taxon>
        <taxon>Ascomycota</taxon>
        <taxon>Pezizomycotina</taxon>
        <taxon>Sordariomycetes</taxon>
        <taxon>Hypocreomycetidae</taxon>
        <taxon>Glomerellales</taxon>
        <taxon>Plectosphaerellaceae</taxon>
        <taxon>Plectosphaerella</taxon>
    </lineage>
</organism>
<evidence type="ECO:0000256" key="2">
    <source>
        <dbReference type="SAM" id="MobiDB-lite"/>
    </source>
</evidence>
<feature type="region of interest" description="Disordered" evidence="2">
    <location>
        <begin position="757"/>
        <end position="831"/>
    </location>
</feature>
<feature type="region of interest" description="Disordered" evidence="2">
    <location>
        <begin position="590"/>
        <end position="618"/>
    </location>
</feature>
<keyword evidence="4" id="KW-1185">Reference proteome</keyword>
<dbReference type="Proteomes" id="UP000770015">
    <property type="component" value="Unassembled WGS sequence"/>
</dbReference>
<comment type="caution">
    <text evidence="3">The sequence shown here is derived from an EMBL/GenBank/DDBJ whole genome shotgun (WGS) entry which is preliminary data.</text>
</comment>
<feature type="compositionally biased region" description="Basic and acidic residues" evidence="2">
    <location>
        <begin position="771"/>
        <end position="780"/>
    </location>
</feature>
<accession>A0A9P8V1F4</accession>
<feature type="region of interest" description="Disordered" evidence="2">
    <location>
        <begin position="631"/>
        <end position="722"/>
    </location>
</feature>
<evidence type="ECO:0000313" key="4">
    <source>
        <dbReference type="Proteomes" id="UP000770015"/>
    </source>
</evidence>
<evidence type="ECO:0000256" key="1">
    <source>
        <dbReference type="SAM" id="Coils"/>
    </source>
</evidence>
<dbReference type="AlphaFoldDB" id="A0A9P8V1F4"/>
<feature type="coiled-coil region" evidence="1">
    <location>
        <begin position="186"/>
        <end position="220"/>
    </location>
</feature>
<protein>
    <submittedName>
        <fullName evidence="3">Uncharacterized protein</fullName>
    </submittedName>
</protein>
<reference evidence="3" key="1">
    <citation type="journal article" date="2021" name="Nat. Commun.">
        <title>Genetic determinants of endophytism in the Arabidopsis root mycobiome.</title>
        <authorList>
            <person name="Mesny F."/>
            <person name="Miyauchi S."/>
            <person name="Thiergart T."/>
            <person name="Pickel B."/>
            <person name="Atanasova L."/>
            <person name="Karlsson M."/>
            <person name="Huettel B."/>
            <person name="Barry K.W."/>
            <person name="Haridas S."/>
            <person name="Chen C."/>
            <person name="Bauer D."/>
            <person name="Andreopoulos W."/>
            <person name="Pangilinan J."/>
            <person name="LaButti K."/>
            <person name="Riley R."/>
            <person name="Lipzen A."/>
            <person name="Clum A."/>
            <person name="Drula E."/>
            <person name="Henrissat B."/>
            <person name="Kohler A."/>
            <person name="Grigoriev I.V."/>
            <person name="Martin F.M."/>
            <person name="Hacquard S."/>
        </authorList>
    </citation>
    <scope>NUCLEOTIDE SEQUENCE</scope>
    <source>
        <strain evidence="3">MPI-SDFR-AT-0117</strain>
    </source>
</reference>
<dbReference type="EMBL" id="JAGSXJ010000042">
    <property type="protein sequence ID" value="KAH6663608.1"/>
    <property type="molecule type" value="Genomic_DNA"/>
</dbReference>
<proteinExistence type="predicted"/>